<organism evidence="2 3">
    <name type="scientific">Nesidiocoris tenuis</name>
    <dbReference type="NCBI Taxonomy" id="355587"/>
    <lineage>
        <taxon>Eukaryota</taxon>
        <taxon>Metazoa</taxon>
        <taxon>Ecdysozoa</taxon>
        <taxon>Arthropoda</taxon>
        <taxon>Hexapoda</taxon>
        <taxon>Insecta</taxon>
        <taxon>Pterygota</taxon>
        <taxon>Neoptera</taxon>
        <taxon>Paraneoptera</taxon>
        <taxon>Hemiptera</taxon>
        <taxon>Heteroptera</taxon>
        <taxon>Panheteroptera</taxon>
        <taxon>Cimicomorpha</taxon>
        <taxon>Miridae</taxon>
        <taxon>Dicyphina</taxon>
        <taxon>Nesidiocoris</taxon>
    </lineage>
</organism>
<accession>A0A6H5HR04</accession>
<proteinExistence type="predicted"/>
<sequence>MGAADTDRMTSRGHSRPINGRKPLDQIRSHFRARQSTAKERPKSADADWPPTPFRAILARGFCADEANFWAEIVTENSSTECPRAVCNLPARSDWKDSKQRGTEVNEAELSLRALLLWRLKNKMETSRNTCVGTASSDSGYAIFHQLKTVLPNRFLPYTQKQPKKKIYIVEILDFFLENSS</sequence>
<evidence type="ECO:0000313" key="2">
    <source>
        <dbReference type="EMBL" id="CAB0020999.1"/>
    </source>
</evidence>
<keyword evidence="3" id="KW-1185">Reference proteome</keyword>
<gene>
    <name evidence="2" type="ORF">NTEN_LOCUS24524</name>
</gene>
<dbReference type="AlphaFoldDB" id="A0A6H5HR04"/>
<reference evidence="2 3" key="1">
    <citation type="submission" date="2020-02" db="EMBL/GenBank/DDBJ databases">
        <authorList>
            <person name="Ferguson B K."/>
        </authorList>
    </citation>
    <scope>NUCLEOTIDE SEQUENCE [LARGE SCALE GENOMIC DNA]</scope>
</reference>
<dbReference type="Proteomes" id="UP000479000">
    <property type="component" value="Unassembled WGS sequence"/>
</dbReference>
<feature type="compositionally biased region" description="Basic and acidic residues" evidence="1">
    <location>
        <begin position="1"/>
        <end position="10"/>
    </location>
</feature>
<feature type="compositionally biased region" description="Basic and acidic residues" evidence="1">
    <location>
        <begin position="37"/>
        <end position="46"/>
    </location>
</feature>
<evidence type="ECO:0000256" key="1">
    <source>
        <dbReference type="SAM" id="MobiDB-lite"/>
    </source>
</evidence>
<feature type="region of interest" description="Disordered" evidence="1">
    <location>
        <begin position="1"/>
        <end position="51"/>
    </location>
</feature>
<protein>
    <submittedName>
        <fullName evidence="2">Uncharacterized protein</fullName>
    </submittedName>
</protein>
<dbReference type="EMBL" id="CADCXU010036176">
    <property type="protein sequence ID" value="CAB0020999.1"/>
    <property type="molecule type" value="Genomic_DNA"/>
</dbReference>
<name>A0A6H5HR04_9HEMI</name>
<evidence type="ECO:0000313" key="3">
    <source>
        <dbReference type="Proteomes" id="UP000479000"/>
    </source>
</evidence>